<evidence type="ECO:0000313" key="4">
    <source>
        <dbReference type="RefSeq" id="XP_038979101.1"/>
    </source>
</evidence>
<dbReference type="InterPro" id="IPR011990">
    <property type="entry name" value="TPR-like_helical_dom_sf"/>
</dbReference>
<proteinExistence type="predicted"/>
<feature type="coiled-coil region" evidence="1">
    <location>
        <begin position="223"/>
        <end position="272"/>
    </location>
</feature>
<dbReference type="SMART" id="SM00028">
    <property type="entry name" value="TPR"/>
    <property type="match status" value="3"/>
</dbReference>
<dbReference type="Gene3D" id="1.25.40.10">
    <property type="entry name" value="Tetratricopeptide repeat domain"/>
    <property type="match status" value="2"/>
</dbReference>
<keyword evidence="1" id="KW-0175">Coiled coil</keyword>
<sequence length="334" mass="37039">MDSLTGATTSMHAEGILFSTFRSTFKPSTPPKALRFQAPFLSKSRVSWDSRVRASSSSSPPNPLARTIGSAASGALVLAATTTALLAGKFSAPPPARAEHSAPLATEERTEATEVETKNDSSTLSQYLESNSEAVGALRTTLYKKLEEGEDSEALEILKRLMAAQPVETEWKFLAARLLNEMGEAAESRRLFEEILAVDPLSFEALFENAVLMDRCGEGNAVIERLERALDLARAEQKEKAARDVRLIMAQIQFLQKNVDEALSTYEELARQDPKDYRPYFCQGVIYSLLDRNKEAREKFSKYHELSPKKFEVDAYLQSPLSRVKLFGTGDSEI</sequence>
<keyword evidence="3" id="KW-1185">Reference proteome</keyword>
<evidence type="ECO:0000313" key="3">
    <source>
        <dbReference type="Proteomes" id="UP000228380"/>
    </source>
</evidence>
<dbReference type="GeneID" id="120109413"/>
<feature type="compositionally biased region" description="Basic and acidic residues" evidence="2">
    <location>
        <begin position="106"/>
        <end position="119"/>
    </location>
</feature>
<dbReference type="RefSeq" id="XP_038979101.1">
    <property type="nucleotide sequence ID" value="XM_039123173.1"/>
</dbReference>
<dbReference type="Pfam" id="PF13174">
    <property type="entry name" value="TPR_6"/>
    <property type="match status" value="1"/>
</dbReference>
<dbReference type="PANTHER" id="PTHR36350:SF3">
    <property type="entry name" value="TRANSMEMBRANE PROTEIN"/>
    <property type="match status" value="1"/>
</dbReference>
<dbReference type="OrthoDB" id="1856606at2759"/>
<feature type="region of interest" description="Disordered" evidence="2">
    <location>
        <begin position="91"/>
        <end position="126"/>
    </location>
</feature>
<evidence type="ECO:0000256" key="1">
    <source>
        <dbReference type="SAM" id="Coils"/>
    </source>
</evidence>
<name>A0A8B8ZXR4_PHODC</name>
<dbReference type="InterPro" id="IPR019734">
    <property type="entry name" value="TPR_rpt"/>
</dbReference>
<gene>
    <name evidence="4" type="primary">LOC120109413</name>
</gene>
<dbReference type="PANTHER" id="PTHR36350">
    <property type="entry name" value="TRANSMEMBRANE PROTEIN"/>
    <property type="match status" value="1"/>
</dbReference>
<evidence type="ECO:0000256" key="2">
    <source>
        <dbReference type="SAM" id="MobiDB-lite"/>
    </source>
</evidence>
<dbReference type="AlphaFoldDB" id="A0A8B8ZXR4"/>
<reference evidence="4" key="1">
    <citation type="submission" date="2025-08" db="UniProtKB">
        <authorList>
            <consortium name="RefSeq"/>
        </authorList>
    </citation>
    <scope>IDENTIFICATION</scope>
    <source>
        <tissue evidence="4">Young leaves</tissue>
    </source>
</reference>
<accession>A0A8B8ZXR4</accession>
<dbReference type="SUPFAM" id="SSF48452">
    <property type="entry name" value="TPR-like"/>
    <property type="match status" value="1"/>
</dbReference>
<protein>
    <submittedName>
        <fullName evidence="4">Protein SLOW GREEN 1, chloroplastic-like</fullName>
    </submittedName>
</protein>
<organism evidence="3 4">
    <name type="scientific">Phoenix dactylifera</name>
    <name type="common">Date palm</name>
    <dbReference type="NCBI Taxonomy" id="42345"/>
    <lineage>
        <taxon>Eukaryota</taxon>
        <taxon>Viridiplantae</taxon>
        <taxon>Streptophyta</taxon>
        <taxon>Embryophyta</taxon>
        <taxon>Tracheophyta</taxon>
        <taxon>Spermatophyta</taxon>
        <taxon>Magnoliopsida</taxon>
        <taxon>Liliopsida</taxon>
        <taxon>Arecaceae</taxon>
        <taxon>Coryphoideae</taxon>
        <taxon>Phoeniceae</taxon>
        <taxon>Phoenix</taxon>
    </lineage>
</organism>
<dbReference type="KEGG" id="pda:120109413"/>
<dbReference type="Proteomes" id="UP000228380">
    <property type="component" value="Unplaced"/>
</dbReference>